<comment type="caution">
    <text evidence="2">The sequence shown here is derived from an EMBL/GenBank/DDBJ whole genome shotgun (WGS) entry which is preliminary data.</text>
</comment>
<evidence type="ECO:0008006" key="4">
    <source>
        <dbReference type="Google" id="ProtNLM"/>
    </source>
</evidence>
<sequence>MKISGCIKRIQICFHHTSEIWLFHRFLTEHFVLRLQVYWWYYSAILHYLLLFQLLTLFSLFSLPRSYTWLDSVSTCDTFLEGAIIQASAANNLMNAHLLPIIHLALSFSVFPIFLLGIATD</sequence>
<gene>
    <name evidence="2" type="ORF">ATANTOWER_024298</name>
</gene>
<evidence type="ECO:0000313" key="2">
    <source>
        <dbReference type="EMBL" id="MED6240604.1"/>
    </source>
</evidence>
<keyword evidence="3" id="KW-1185">Reference proteome</keyword>
<accession>A0ABU7ARC1</accession>
<feature type="transmembrane region" description="Helical" evidence="1">
    <location>
        <begin position="39"/>
        <end position="61"/>
    </location>
</feature>
<keyword evidence="1" id="KW-0812">Transmembrane</keyword>
<evidence type="ECO:0000256" key="1">
    <source>
        <dbReference type="SAM" id="Phobius"/>
    </source>
</evidence>
<name>A0ABU7ARC1_9TELE</name>
<dbReference type="EMBL" id="JAHUTI010025160">
    <property type="protein sequence ID" value="MED6240604.1"/>
    <property type="molecule type" value="Genomic_DNA"/>
</dbReference>
<keyword evidence="1" id="KW-0472">Membrane</keyword>
<proteinExistence type="predicted"/>
<feature type="transmembrane region" description="Helical" evidence="1">
    <location>
        <begin position="98"/>
        <end position="119"/>
    </location>
</feature>
<organism evidence="2 3">
    <name type="scientific">Ataeniobius toweri</name>
    <dbReference type="NCBI Taxonomy" id="208326"/>
    <lineage>
        <taxon>Eukaryota</taxon>
        <taxon>Metazoa</taxon>
        <taxon>Chordata</taxon>
        <taxon>Craniata</taxon>
        <taxon>Vertebrata</taxon>
        <taxon>Euteleostomi</taxon>
        <taxon>Actinopterygii</taxon>
        <taxon>Neopterygii</taxon>
        <taxon>Teleostei</taxon>
        <taxon>Neoteleostei</taxon>
        <taxon>Acanthomorphata</taxon>
        <taxon>Ovalentaria</taxon>
        <taxon>Atherinomorphae</taxon>
        <taxon>Cyprinodontiformes</taxon>
        <taxon>Goodeidae</taxon>
        <taxon>Ataeniobius</taxon>
    </lineage>
</organism>
<dbReference type="Proteomes" id="UP001345963">
    <property type="component" value="Unassembled WGS sequence"/>
</dbReference>
<protein>
    <recommendedName>
        <fullName evidence="4">Cytochrome c biogenesis B</fullName>
    </recommendedName>
</protein>
<evidence type="ECO:0000313" key="3">
    <source>
        <dbReference type="Proteomes" id="UP001345963"/>
    </source>
</evidence>
<reference evidence="2 3" key="1">
    <citation type="submission" date="2021-07" db="EMBL/GenBank/DDBJ databases">
        <authorList>
            <person name="Palmer J.M."/>
        </authorList>
    </citation>
    <scope>NUCLEOTIDE SEQUENCE [LARGE SCALE GENOMIC DNA]</scope>
    <source>
        <strain evidence="2 3">AT_MEX2019</strain>
        <tissue evidence="2">Muscle</tissue>
    </source>
</reference>
<keyword evidence="1" id="KW-1133">Transmembrane helix</keyword>